<protein>
    <submittedName>
        <fullName evidence="3">DUF134 domain-containing protein</fullName>
    </submittedName>
</protein>
<dbReference type="InterPro" id="IPR013324">
    <property type="entry name" value="RNA_pol_sigma_r3/r4-like"/>
</dbReference>
<evidence type="ECO:0000259" key="2">
    <source>
        <dbReference type="Pfam" id="PF02579"/>
    </source>
</evidence>
<gene>
    <name evidence="3" type="ORF">QCO44_05705</name>
</gene>
<dbReference type="Proteomes" id="UP001559623">
    <property type="component" value="Unassembled WGS sequence"/>
</dbReference>
<dbReference type="EMBL" id="JARVLH010000003">
    <property type="protein sequence ID" value="MEX5285133.1"/>
    <property type="molecule type" value="Genomic_DNA"/>
</dbReference>
<dbReference type="RefSeq" id="WP_368846861.1">
    <property type="nucleotide sequence ID" value="NZ_CP194411.1"/>
</dbReference>
<feature type="region of interest" description="Disordered" evidence="1">
    <location>
        <begin position="234"/>
        <end position="339"/>
    </location>
</feature>
<dbReference type="Gene3D" id="3.30.420.130">
    <property type="entry name" value="Dinitrogenase iron-molybdenum cofactor biosynthesis domain"/>
    <property type="match status" value="1"/>
</dbReference>
<evidence type="ECO:0000313" key="3">
    <source>
        <dbReference type="EMBL" id="MEX5285133.1"/>
    </source>
</evidence>
<dbReference type="SUPFAM" id="SSF53146">
    <property type="entry name" value="Nitrogenase accessory factor-like"/>
    <property type="match status" value="1"/>
</dbReference>
<accession>A0ABV3X6N6</accession>
<dbReference type="InterPro" id="IPR002852">
    <property type="entry name" value="UPF0251"/>
</dbReference>
<dbReference type="InterPro" id="IPR036105">
    <property type="entry name" value="DiNase_FeMo-co_biosyn_sf"/>
</dbReference>
<dbReference type="SUPFAM" id="SSF88659">
    <property type="entry name" value="Sigma3 and sigma4 domains of RNA polymerase sigma factors"/>
    <property type="match status" value="1"/>
</dbReference>
<proteinExistence type="predicted"/>
<dbReference type="InterPro" id="IPR033913">
    <property type="entry name" value="MTH1175_dom"/>
</dbReference>
<sequence length="339" mass="35264">MPRPRRGRRICVHPAYERFSPEGCPGGEAVVLLLEEYECIRSIDHDGLKQEECARRMDISRTTVAEIYAAARYKLAESLVHGRPLVIEGGCYRLCDFSAPCGKCCPRAEGRPGYCVSLPVEKGEGKMRIAVPYENGQVFQHFGHAQEFKLYDIGQDAVEKAEVISAAGSGHGALATLLADNGVDALICGGIGAGAIQALGEAGIRVHAGVKGAADEAVEAYLAGTLVYTEEANCDHHGKGHHHHGDGQGEGHSAHHRHGESHEHGQGEGRCPHRGQGGHGHGGPSGHGGHGGPGGQGGPGGHGRHGQGGQGEGAAQGEGRCPHRGQGKGGHHGHGRGQG</sequence>
<dbReference type="CDD" id="cd00851">
    <property type="entry name" value="MTH1175"/>
    <property type="match status" value="1"/>
</dbReference>
<reference evidence="3 4" key="1">
    <citation type="submission" date="2023-04" db="EMBL/GenBank/DDBJ databases">
        <title>Genome Sequence of Selenomonas sputigena ATCC 33150.</title>
        <authorList>
            <person name="Miller D.P."/>
            <person name="Anvari S."/>
            <person name="Polson S.W."/>
            <person name="Macdonald M."/>
            <person name="Mcdowell J.V."/>
        </authorList>
    </citation>
    <scope>NUCLEOTIDE SEQUENCE [LARGE SCALE GENOMIC DNA]</scope>
    <source>
        <strain evidence="3 4">ATCC 33150</strain>
    </source>
</reference>
<dbReference type="PANTHER" id="PTHR42983:SF1">
    <property type="entry name" value="IRON-MOLYBDENUM PROTEIN"/>
    <property type="match status" value="1"/>
</dbReference>
<keyword evidence="4" id="KW-1185">Reference proteome</keyword>
<feature type="domain" description="Dinitrogenase iron-molybdenum cofactor biosynthesis" evidence="2">
    <location>
        <begin position="135"/>
        <end position="222"/>
    </location>
</feature>
<feature type="compositionally biased region" description="Gly residues" evidence="1">
    <location>
        <begin position="275"/>
        <end position="316"/>
    </location>
</feature>
<dbReference type="Pfam" id="PF02001">
    <property type="entry name" value="DUF134"/>
    <property type="match status" value="1"/>
</dbReference>
<dbReference type="PANTHER" id="PTHR42983">
    <property type="entry name" value="DINITROGENASE IRON-MOLYBDENUM COFACTOR PROTEIN-RELATED"/>
    <property type="match status" value="1"/>
</dbReference>
<organism evidence="3 4">
    <name type="scientific">Selenomonas sputigena</name>
    <dbReference type="NCBI Taxonomy" id="69823"/>
    <lineage>
        <taxon>Bacteria</taxon>
        <taxon>Bacillati</taxon>
        <taxon>Bacillota</taxon>
        <taxon>Negativicutes</taxon>
        <taxon>Selenomonadales</taxon>
        <taxon>Selenomonadaceae</taxon>
        <taxon>Selenomonas</taxon>
    </lineage>
</organism>
<comment type="caution">
    <text evidence="3">The sequence shown here is derived from an EMBL/GenBank/DDBJ whole genome shotgun (WGS) entry which is preliminary data.</text>
</comment>
<feature type="compositionally biased region" description="Basic residues" evidence="1">
    <location>
        <begin position="322"/>
        <end position="339"/>
    </location>
</feature>
<evidence type="ECO:0000256" key="1">
    <source>
        <dbReference type="SAM" id="MobiDB-lite"/>
    </source>
</evidence>
<evidence type="ECO:0000313" key="4">
    <source>
        <dbReference type="Proteomes" id="UP001559623"/>
    </source>
</evidence>
<dbReference type="Pfam" id="PF02579">
    <property type="entry name" value="Nitro_FeMo-Co"/>
    <property type="match status" value="1"/>
</dbReference>
<name>A0ABV3X6N6_9FIRM</name>
<dbReference type="InterPro" id="IPR003731">
    <property type="entry name" value="Di-Nase_FeMo-co_biosynth"/>
</dbReference>
<feature type="compositionally biased region" description="Basic and acidic residues" evidence="1">
    <location>
        <begin position="260"/>
        <end position="271"/>
    </location>
</feature>